<dbReference type="PANTHER" id="PTHR43248:SF25">
    <property type="entry name" value="AB HYDROLASE-1 DOMAIN-CONTAINING PROTEIN-RELATED"/>
    <property type="match status" value="1"/>
</dbReference>
<dbReference type="InterPro" id="IPR051601">
    <property type="entry name" value="Serine_prot/Carboxylest_S33"/>
</dbReference>
<dbReference type="Pfam" id="PF08386">
    <property type="entry name" value="Abhydrolase_4"/>
    <property type="match status" value="1"/>
</dbReference>
<dbReference type="InterPro" id="IPR013595">
    <property type="entry name" value="Pept_S33_TAP-like_C"/>
</dbReference>
<dbReference type="GeneID" id="81443509"/>
<evidence type="ECO:0008006" key="7">
    <source>
        <dbReference type="Google" id="ProtNLM"/>
    </source>
</evidence>
<dbReference type="GO" id="GO:0017000">
    <property type="term" value="P:antibiotic biosynthetic process"/>
    <property type="evidence" value="ECO:0007669"/>
    <property type="project" value="UniProtKB-ARBA"/>
</dbReference>
<evidence type="ECO:0000256" key="2">
    <source>
        <dbReference type="ARBA" id="ARBA00022801"/>
    </source>
</evidence>
<comment type="caution">
    <text evidence="5">The sequence shown here is derived from an EMBL/GenBank/DDBJ whole genome shotgun (WGS) entry which is preliminary data.</text>
</comment>
<keyword evidence="2" id="KW-0378">Hydrolase</keyword>
<evidence type="ECO:0000259" key="3">
    <source>
        <dbReference type="Pfam" id="PF00561"/>
    </source>
</evidence>
<dbReference type="SUPFAM" id="SSF53474">
    <property type="entry name" value="alpha/beta-Hydrolases"/>
    <property type="match status" value="1"/>
</dbReference>
<gene>
    <name evidence="5" type="ORF">N7496_011417</name>
</gene>
<dbReference type="InterPro" id="IPR000073">
    <property type="entry name" value="AB_hydrolase_1"/>
</dbReference>
<dbReference type="Pfam" id="PF00561">
    <property type="entry name" value="Abhydrolase_1"/>
    <property type="match status" value="1"/>
</dbReference>
<reference evidence="5" key="1">
    <citation type="submission" date="2022-11" db="EMBL/GenBank/DDBJ databases">
        <authorList>
            <person name="Petersen C."/>
        </authorList>
    </citation>
    <scope>NUCLEOTIDE SEQUENCE</scope>
    <source>
        <strain evidence="5">IBT 29864</strain>
    </source>
</reference>
<reference evidence="5" key="2">
    <citation type="journal article" date="2023" name="IMA Fungus">
        <title>Comparative genomic study of the Penicillium genus elucidates a diverse pangenome and 15 lateral gene transfer events.</title>
        <authorList>
            <person name="Petersen C."/>
            <person name="Sorensen T."/>
            <person name="Nielsen M.R."/>
            <person name="Sondergaard T.E."/>
            <person name="Sorensen J.L."/>
            <person name="Fitzpatrick D.A."/>
            <person name="Frisvad J.C."/>
            <person name="Nielsen K.L."/>
        </authorList>
    </citation>
    <scope>NUCLEOTIDE SEQUENCE</scope>
    <source>
        <strain evidence="5">IBT 29864</strain>
    </source>
</reference>
<name>A0A9W9UWA9_9EURO</name>
<dbReference type="RefSeq" id="XP_056550290.1">
    <property type="nucleotide sequence ID" value="XM_056704330.1"/>
</dbReference>
<dbReference type="AlphaFoldDB" id="A0A9W9UWA9"/>
<comment type="similarity">
    <text evidence="1">Belongs to the peptidase S33 family.</text>
</comment>
<dbReference type="OrthoDB" id="425534at2759"/>
<evidence type="ECO:0000313" key="6">
    <source>
        <dbReference type="Proteomes" id="UP001147782"/>
    </source>
</evidence>
<evidence type="ECO:0000259" key="4">
    <source>
        <dbReference type="Pfam" id="PF08386"/>
    </source>
</evidence>
<proteinExistence type="inferred from homology"/>
<feature type="domain" description="AB hydrolase-1" evidence="3">
    <location>
        <begin position="61"/>
        <end position="225"/>
    </location>
</feature>
<accession>A0A9W9UWA9</accession>
<dbReference type="Proteomes" id="UP001147782">
    <property type="component" value="Unassembled WGS sequence"/>
</dbReference>
<dbReference type="PANTHER" id="PTHR43248">
    <property type="entry name" value="2-SUCCINYL-6-HYDROXY-2,4-CYCLOHEXADIENE-1-CARBOXYLATE SYNTHASE"/>
    <property type="match status" value="1"/>
</dbReference>
<evidence type="ECO:0000313" key="5">
    <source>
        <dbReference type="EMBL" id="KAJ5359004.1"/>
    </source>
</evidence>
<protein>
    <recommendedName>
        <fullName evidence="7">AB hydrolase-1 domain-containing protein</fullName>
    </recommendedName>
</protein>
<feature type="domain" description="Peptidase S33 tripeptidyl aminopeptidase-like C-terminal" evidence="4">
    <location>
        <begin position="414"/>
        <end position="506"/>
    </location>
</feature>
<dbReference type="GO" id="GO:0072330">
    <property type="term" value="P:monocarboxylic acid biosynthetic process"/>
    <property type="evidence" value="ECO:0007669"/>
    <property type="project" value="UniProtKB-ARBA"/>
</dbReference>
<organism evidence="5 6">
    <name type="scientific">Penicillium cataractarum</name>
    <dbReference type="NCBI Taxonomy" id="2100454"/>
    <lineage>
        <taxon>Eukaryota</taxon>
        <taxon>Fungi</taxon>
        <taxon>Dikarya</taxon>
        <taxon>Ascomycota</taxon>
        <taxon>Pezizomycotina</taxon>
        <taxon>Eurotiomycetes</taxon>
        <taxon>Eurotiomycetidae</taxon>
        <taxon>Eurotiales</taxon>
        <taxon>Aspergillaceae</taxon>
        <taxon>Penicillium</taxon>
    </lineage>
</organism>
<dbReference type="EMBL" id="JAPZBS010000009">
    <property type="protein sequence ID" value="KAJ5359004.1"/>
    <property type="molecule type" value="Genomic_DNA"/>
</dbReference>
<dbReference type="Gene3D" id="3.40.50.1820">
    <property type="entry name" value="alpha/beta hydrolase"/>
    <property type="match status" value="1"/>
</dbReference>
<evidence type="ECO:0000256" key="1">
    <source>
        <dbReference type="ARBA" id="ARBA00010088"/>
    </source>
</evidence>
<dbReference type="InterPro" id="IPR029058">
    <property type="entry name" value="AB_hydrolase_fold"/>
</dbReference>
<keyword evidence="6" id="KW-1185">Reference proteome</keyword>
<sequence length="522" mass="56016">MVYDWTSITPSHDLNWIPCFDNFTCTRLKVPLDYGDTSRGTTAIAFVKFAAPNTTEYTQNVLINQGGPGGSGVELVLTAGPTLSEALGSRHNIVGFDPRGVGESGPVIDCWPHHPEERAQFEKLFYPDVSFASSTSLSTQYYAAEIFGNACTSSVGGPNGSASFLSTPAVAHDLFTYIKAEQVLAQKPVEEAKISYLAVSYGTVLGVTFASLYPDNVGKMVLDGVVDASDYYNLGWSSNLYDTSKALDSFCKYCYRGGASNCSFWGPSAKNISSRLDLLLAGLKNHPIPIPTSQGCGIPLMATYSDLKEYVLSAMYTPLSQFPELADVLSGLEQGNISAYVSAVTDGNLPANPCNDGSGKNGTTDVNTLIKCIDGYAGNQFEDLSQYRNYVDNLTAQSSFFGEVWPNNAGTVMCRSFNGTPPSSGRLPGMWNALNRTAFPIIFVTPEIDPVAPKRGAYKMSSVFPGSVVLVQASVGHTAIASPSSCLLENVKRYFDGQVPAENTTCKPDVLPFQGTPLLSFM</sequence>
<dbReference type="GO" id="GO:0016787">
    <property type="term" value="F:hydrolase activity"/>
    <property type="evidence" value="ECO:0007669"/>
    <property type="project" value="UniProtKB-KW"/>
</dbReference>